<proteinExistence type="predicted"/>
<keyword evidence="3" id="KW-1185">Reference proteome</keyword>
<protein>
    <submittedName>
        <fullName evidence="2">Efflux RND transporter permease subunit</fullName>
    </submittedName>
</protein>
<name>A0ABX5S564_9BURK</name>
<organism evidence="2 3">
    <name type="scientific">Pseudoduganella plicata</name>
    <dbReference type="NCBI Taxonomy" id="321984"/>
    <lineage>
        <taxon>Bacteria</taxon>
        <taxon>Pseudomonadati</taxon>
        <taxon>Pseudomonadota</taxon>
        <taxon>Betaproteobacteria</taxon>
        <taxon>Burkholderiales</taxon>
        <taxon>Oxalobacteraceae</taxon>
        <taxon>Telluria group</taxon>
        <taxon>Pseudoduganella</taxon>
    </lineage>
</organism>
<sequence length="188" mass="20386">MAKHPIQRPLPREVSRRIRAARGHLWVRLWVRLWGPQVRIALGAIVRYLPIVVNFQSWLDPAVIVSALPAAPAGIVWMLSVPALTGAIMCRAWQPRASSAPLWWLIPLSTAGSVSGSWSSAERQCSCGGAPLSGRLALRAHRPAIDGAYVARPRRAALALKRQQMGDSTGPRAGRRSSSNPPSSGKNK</sequence>
<dbReference type="EMBL" id="CP038026">
    <property type="protein sequence ID" value="QBQ34753.1"/>
    <property type="molecule type" value="Genomic_DNA"/>
</dbReference>
<dbReference type="Proteomes" id="UP000294359">
    <property type="component" value="Chromosome"/>
</dbReference>
<gene>
    <name evidence="2" type="ORF">E1742_00035</name>
</gene>
<evidence type="ECO:0000313" key="2">
    <source>
        <dbReference type="EMBL" id="QBQ34753.1"/>
    </source>
</evidence>
<evidence type="ECO:0000256" key="1">
    <source>
        <dbReference type="SAM" id="MobiDB-lite"/>
    </source>
</evidence>
<feature type="compositionally biased region" description="Low complexity" evidence="1">
    <location>
        <begin position="176"/>
        <end position="188"/>
    </location>
</feature>
<accession>A0ABX5S564</accession>
<reference evidence="2 3" key="1">
    <citation type="submission" date="2019-03" db="EMBL/GenBank/DDBJ databases">
        <title>Draft Genome Sequences of Six Type Strains of the Genus Massilia.</title>
        <authorList>
            <person name="Miess H."/>
            <person name="Frediansyhah A."/>
            <person name="Gross H."/>
        </authorList>
    </citation>
    <scope>NUCLEOTIDE SEQUENCE [LARGE SCALE GENOMIC DNA]</scope>
    <source>
        <strain evidence="2 3">DSM 17505</strain>
    </source>
</reference>
<evidence type="ECO:0000313" key="3">
    <source>
        <dbReference type="Proteomes" id="UP000294359"/>
    </source>
</evidence>
<feature type="region of interest" description="Disordered" evidence="1">
    <location>
        <begin position="160"/>
        <end position="188"/>
    </location>
</feature>